<dbReference type="Proteomes" id="UP000521943">
    <property type="component" value="Unassembled WGS sequence"/>
</dbReference>
<gene>
    <name evidence="1" type="ORF">DFP72DRAFT_909018</name>
</gene>
<reference evidence="1 2" key="1">
    <citation type="submission" date="2020-07" db="EMBL/GenBank/DDBJ databases">
        <title>Comparative genomics of pyrophilous fungi reveals a link between fire events and developmental genes.</title>
        <authorList>
            <consortium name="DOE Joint Genome Institute"/>
            <person name="Steindorff A.S."/>
            <person name="Carver A."/>
            <person name="Calhoun S."/>
            <person name="Stillman K."/>
            <person name="Liu H."/>
            <person name="Lipzen A."/>
            <person name="Pangilinan J."/>
            <person name="Labutti K."/>
            <person name="Bruns T.D."/>
            <person name="Grigoriev I.V."/>
        </authorList>
    </citation>
    <scope>NUCLEOTIDE SEQUENCE [LARGE SCALE GENOMIC DNA]</scope>
    <source>
        <strain evidence="1 2">CBS 144469</strain>
    </source>
</reference>
<dbReference type="Pfam" id="PF06487">
    <property type="entry name" value="SAP18"/>
    <property type="match status" value="1"/>
</dbReference>
<evidence type="ECO:0000313" key="1">
    <source>
        <dbReference type="EMBL" id="KAF6751007.1"/>
    </source>
</evidence>
<dbReference type="Gene3D" id="3.10.20.550">
    <property type="entry name" value="ASAP complex, SAP18 subunit"/>
    <property type="match status" value="1"/>
</dbReference>
<keyword evidence="2" id="KW-1185">Reference proteome</keyword>
<comment type="caution">
    <text evidence="1">The sequence shown here is derived from an EMBL/GenBank/DDBJ whole genome shotgun (WGS) entry which is preliminary data.</text>
</comment>
<proteinExistence type="predicted"/>
<protein>
    <submittedName>
        <fullName evidence="1">Uncharacterized protein</fullName>
    </submittedName>
</protein>
<dbReference type="InterPro" id="IPR010516">
    <property type="entry name" value="SAP18"/>
</dbReference>
<organism evidence="1 2">
    <name type="scientific">Ephemerocybe angulata</name>
    <dbReference type="NCBI Taxonomy" id="980116"/>
    <lineage>
        <taxon>Eukaryota</taxon>
        <taxon>Fungi</taxon>
        <taxon>Dikarya</taxon>
        <taxon>Basidiomycota</taxon>
        <taxon>Agaricomycotina</taxon>
        <taxon>Agaricomycetes</taxon>
        <taxon>Agaricomycetidae</taxon>
        <taxon>Agaricales</taxon>
        <taxon>Agaricineae</taxon>
        <taxon>Psathyrellaceae</taxon>
        <taxon>Ephemerocybe</taxon>
    </lineage>
</organism>
<name>A0A8H6M4B9_9AGAR</name>
<dbReference type="EMBL" id="JACGCI010000053">
    <property type="protein sequence ID" value="KAF6751007.1"/>
    <property type="molecule type" value="Genomic_DNA"/>
</dbReference>
<accession>A0A8H6M4B9</accession>
<dbReference type="OrthoDB" id="440566at2759"/>
<sequence length="79" mass="8698">MQRGCFVSTHSLTMDVDHEPAGPPLVSRDKTAPFLIRTFAKVGGFHRLGLFEDGTLRTTDEHQLFTTGNKRTSAKVIGP</sequence>
<evidence type="ECO:0000313" key="2">
    <source>
        <dbReference type="Proteomes" id="UP000521943"/>
    </source>
</evidence>
<dbReference type="AlphaFoldDB" id="A0A8H6M4B9"/>
<dbReference type="InterPro" id="IPR042534">
    <property type="entry name" value="SAP18_sf"/>
</dbReference>